<organism evidence="1">
    <name type="scientific">uncultured bacterium Ad_139_A06_contig1</name>
    <dbReference type="NCBI Taxonomy" id="1489303"/>
    <lineage>
        <taxon>Bacteria</taxon>
        <taxon>environmental samples</taxon>
    </lineage>
</organism>
<proteinExistence type="predicted"/>
<dbReference type="AlphaFoldDB" id="A0A1C9VNP7"/>
<evidence type="ECO:0000313" key="1">
    <source>
        <dbReference type="EMBL" id="AOS87593.1"/>
    </source>
</evidence>
<name>A0A1C9VNP7_9BACT</name>
<reference evidence="1" key="1">
    <citation type="submission" date="2016-09" db="EMBL/GenBank/DDBJ databases">
        <title>A sequence of cellulolytic fosmid clone of goat rumen metagenome.</title>
        <authorList>
            <person name="Lee K.-T."/>
            <person name="Kim J.-Y."/>
            <person name="Kim Y.-J."/>
            <person name="Ahn J.-H."/>
            <person name="Park M.-N."/>
            <person name="Kim J.-H."/>
            <person name="Kim T.-H."/>
        </authorList>
    </citation>
    <scope>NUCLEOTIDE SEQUENCE</scope>
</reference>
<protein>
    <submittedName>
        <fullName evidence="1">Putative LysR family transcriptional regulator</fullName>
    </submittedName>
</protein>
<dbReference type="EMBL" id="KJ631394">
    <property type="protein sequence ID" value="AOS87593.1"/>
    <property type="molecule type" value="Genomic_DNA"/>
</dbReference>
<dbReference type="PROSITE" id="PS51257">
    <property type="entry name" value="PROKAR_LIPOPROTEIN"/>
    <property type="match status" value="1"/>
</dbReference>
<sequence>MKRLIAIAMCAIFAGCLEPQQVKVEIPAQETHAKAESVFDSGLGWTPVKTVKVFTLGEKKVEVEQIAVSSKQDIDRALKEGAKHWITDSIFIHESADFILIREYRRDAPRFYEYPRSQFVFEFQPK</sequence>
<accession>A0A1C9VNP7</accession>